<keyword evidence="2" id="KW-1185">Reference proteome</keyword>
<proteinExistence type="predicted"/>
<dbReference type="Proteomes" id="UP000001692">
    <property type="component" value="Chromosome 1"/>
</dbReference>
<gene>
    <name evidence="1" type="ordered locus">RALTA_A0901</name>
</gene>
<organism evidence="1 2">
    <name type="scientific">Cupriavidus taiwanensis (strain DSM 17343 / BCRC 17206 / CCUG 44338 / CIP 107171 / LMG 19424 / R1)</name>
    <name type="common">Ralstonia taiwanensis (strain LMG 19424)</name>
    <dbReference type="NCBI Taxonomy" id="977880"/>
    <lineage>
        <taxon>Bacteria</taxon>
        <taxon>Pseudomonadati</taxon>
        <taxon>Pseudomonadota</taxon>
        <taxon>Betaproteobacteria</taxon>
        <taxon>Burkholderiales</taxon>
        <taxon>Burkholderiaceae</taxon>
        <taxon>Cupriavidus</taxon>
    </lineage>
</organism>
<evidence type="ECO:0000313" key="1">
    <source>
        <dbReference type="EMBL" id="CAQ68868.1"/>
    </source>
</evidence>
<evidence type="ECO:0000313" key="2">
    <source>
        <dbReference type="Proteomes" id="UP000001692"/>
    </source>
</evidence>
<dbReference type="BioCyc" id="CTAI977880:RALTA_RS04270-MONOMER"/>
<dbReference type="KEGG" id="cti:RALTA_A0901"/>
<dbReference type="AlphaFoldDB" id="B3R3I7"/>
<dbReference type="InterPro" id="IPR001387">
    <property type="entry name" value="Cro/C1-type_HTH"/>
</dbReference>
<dbReference type="GO" id="GO:0003677">
    <property type="term" value="F:DNA binding"/>
    <property type="evidence" value="ECO:0007669"/>
    <property type="project" value="UniProtKB-KW"/>
</dbReference>
<protein>
    <submittedName>
        <fullName evidence="1">TRANSCRIPTIONAL REGULATOR, lambda-like DNA-BINDING REPRESSOR</fullName>
    </submittedName>
</protein>
<reference evidence="1 2" key="1">
    <citation type="journal article" date="2008" name="Genome Res.">
        <title>Genome sequence of the beta-rhizobium Cupriavidus taiwanensis and comparative genomics of rhizobia.</title>
        <authorList>
            <person name="Amadou C."/>
            <person name="Pascal G."/>
            <person name="Mangenot S."/>
            <person name="Glew M."/>
            <person name="Bontemps C."/>
            <person name="Capela D."/>
            <person name="Carrere S."/>
            <person name="Cruveiller S."/>
            <person name="Dossat C."/>
            <person name="Lajus A."/>
            <person name="Marchetti M."/>
            <person name="Poinsot V."/>
            <person name="Rouy Z."/>
            <person name="Servin B."/>
            <person name="Saad M."/>
            <person name="Schenowitz C."/>
            <person name="Barbe V."/>
            <person name="Batut J."/>
            <person name="Medigue C."/>
            <person name="Masson-Boivin C."/>
        </authorList>
    </citation>
    <scope>NUCLEOTIDE SEQUENCE [LARGE SCALE GENOMIC DNA]</scope>
    <source>
        <strain evidence="2">DSM 17343 / BCRC 17206 / CCUG 44338 / CIP 107171 / LMG 19424 / R1</strain>
    </source>
</reference>
<sequence>MVNGDGTEIRVGIGARLKEERERLGYSQPAFAALGGASKGSQLAWEKGSAMPNAEFLHIAASVGVDVLYVVTGRRNMSSLAAEEEAVIAGYRMLDARGRTGVLALISGMQPPVATPGRTGMVFHGQVGEVKNIEGDYQQNEPVTINVGGKKKRTK</sequence>
<dbReference type="EMBL" id="CU633749">
    <property type="protein sequence ID" value="CAQ68868.1"/>
    <property type="molecule type" value="Genomic_DNA"/>
</dbReference>
<dbReference type="InterPro" id="IPR010982">
    <property type="entry name" value="Lambda_DNA-bd_dom_sf"/>
</dbReference>
<accession>B3R3I7</accession>
<dbReference type="SUPFAM" id="SSF47413">
    <property type="entry name" value="lambda repressor-like DNA-binding domains"/>
    <property type="match status" value="1"/>
</dbReference>
<dbReference type="HOGENOM" id="CLU_066192_23_2_4"/>
<name>B3R3I7_CUPTR</name>
<dbReference type="CDD" id="cd00093">
    <property type="entry name" value="HTH_XRE"/>
    <property type="match status" value="1"/>
</dbReference>
<dbReference type="Gene3D" id="1.10.260.40">
    <property type="entry name" value="lambda repressor-like DNA-binding domains"/>
    <property type="match status" value="1"/>
</dbReference>
<dbReference type="eggNOG" id="COG1396">
    <property type="taxonomic scope" value="Bacteria"/>
</dbReference>